<dbReference type="HAMAP" id="MF_00194">
    <property type="entry name" value="RdgC"/>
    <property type="match status" value="1"/>
</dbReference>
<comment type="function">
    <text evidence="6">May be involved in recombination.</text>
</comment>
<dbReference type="EMBL" id="CP011412">
    <property type="protein sequence ID" value="AKH19554.1"/>
    <property type="molecule type" value="Genomic_DNA"/>
</dbReference>
<evidence type="ECO:0000256" key="1">
    <source>
        <dbReference type="ARBA" id="ARBA00004453"/>
    </source>
</evidence>
<evidence type="ECO:0000313" key="7">
    <source>
        <dbReference type="EMBL" id="AKH19554.1"/>
    </source>
</evidence>
<dbReference type="AlphaFoldDB" id="A0A0F7JVY0"/>
<dbReference type="OrthoDB" id="5290530at2"/>
<evidence type="ECO:0000313" key="8">
    <source>
        <dbReference type="Proteomes" id="UP000034410"/>
    </source>
</evidence>
<dbReference type="PANTHER" id="PTHR38103">
    <property type="entry name" value="RECOMBINATION-ASSOCIATED PROTEIN RDGC"/>
    <property type="match status" value="1"/>
</dbReference>
<dbReference type="NCBIfam" id="NF001464">
    <property type="entry name" value="PRK00321.1-5"/>
    <property type="match status" value="1"/>
</dbReference>
<protein>
    <recommendedName>
        <fullName evidence="3 6">Recombination-associated protein RdgC</fullName>
    </recommendedName>
</protein>
<evidence type="ECO:0000256" key="6">
    <source>
        <dbReference type="HAMAP-Rule" id="MF_00194"/>
    </source>
</evidence>
<dbReference type="GO" id="GO:0005737">
    <property type="term" value="C:cytoplasm"/>
    <property type="evidence" value="ECO:0007669"/>
    <property type="project" value="UniProtKB-UniRule"/>
</dbReference>
<keyword evidence="5 6" id="KW-0233">DNA recombination</keyword>
<name>A0A0F7JVY0_9GAMM</name>
<dbReference type="PANTHER" id="PTHR38103:SF1">
    <property type="entry name" value="RECOMBINATION-ASSOCIATED PROTEIN RDGC"/>
    <property type="match status" value="1"/>
</dbReference>
<dbReference type="NCBIfam" id="NF001462">
    <property type="entry name" value="PRK00321.1-3"/>
    <property type="match status" value="1"/>
</dbReference>
<proteinExistence type="inferred from homology"/>
<reference evidence="7 8" key="1">
    <citation type="journal article" date="2015" name="Genome Announc.">
        <title>Complete Genome Sequence of Sedimenticola thiotaurini Strain SIP-G1, a Polyphosphate- and Polyhydroxyalkanoate-Accumulating Sulfur-Oxidizing Gammaproteobacterium Isolated from Salt Marsh Sediments.</title>
        <authorList>
            <person name="Flood B.E."/>
            <person name="Jones D.S."/>
            <person name="Bailey J.V."/>
        </authorList>
    </citation>
    <scope>NUCLEOTIDE SEQUENCE [LARGE SCALE GENOMIC DNA]</scope>
    <source>
        <strain evidence="7 8">SIP-G1</strain>
    </source>
</reference>
<dbReference type="GO" id="GO:0003690">
    <property type="term" value="F:double-stranded DNA binding"/>
    <property type="evidence" value="ECO:0007669"/>
    <property type="project" value="TreeGrafter"/>
</dbReference>
<evidence type="ECO:0000256" key="3">
    <source>
        <dbReference type="ARBA" id="ARBA00022296"/>
    </source>
</evidence>
<keyword evidence="4 6" id="KW-0963">Cytoplasm</keyword>
<dbReference type="GO" id="GO:0043590">
    <property type="term" value="C:bacterial nucleoid"/>
    <property type="evidence" value="ECO:0007669"/>
    <property type="project" value="TreeGrafter"/>
</dbReference>
<dbReference type="Pfam" id="PF04381">
    <property type="entry name" value="RdgC"/>
    <property type="match status" value="1"/>
</dbReference>
<gene>
    <name evidence="6" type="primary">rdgC</name>
    <name evidence="7" type="ORF">AAY24_03380</name>
</gene>
<dbReference type="GO" id="GO:0006310">
    <property type="term" value="P:DNA recombination"/>
    <property type="evidence" value="ECO:0007669"/>
    <property type="project" value="UniProtKB-UniRule"/>
</dbReference>
<sequence length="303" mass="34025">MWFKNLQIFRLLTPFELTPEALHEQLLARAAKSCGSLEPASFGWQPPLGRGAELLTHAANGCIMICARREERLLPASVVREMLDEKVAAIEESEARKVRRKEREEIKDELIHDLLPRAFVKSSHHYAYIDTEQNWLVVDAASSKRAEELVSLLRETLGTLPAKPLEVAQSPASVMTAWLNGALSSAEFLVQDECELRDTVEEGGIIRCKQQDLEGDELRIHLEAGKQVVKLALEWGERLGFVLCDDMAIKRLKFLDLILEEAASAEAEDAATRFDVDFALMSLELRRFIARLVETFGGLAEAE</sequence>
<keyword evidence="8" id="KW-1185">Reference proteome</keyword>
<evidence type="ECO:0000256" key="5">
    <source>
        <dbReference type="ARBA" id="ARBA00023172"/>
    </source>
</evidence>
<dbReference type="GO" id="GO:0000018">
    <property type="term" value="P:regulation of DNA recombination"/>
    <property type="evidence" value="ECO:0007669"/>
    <property type="project" value="TreeGrafter"/>
</dbReference>
<dbReference type="RefSeq" id="WP_046858491.1">
    <property type="nucleotide sequence ID" value="NZ_CP011412.1"/>
</dbReference>
<comment type="subcellular location">
    <subcellularLocation>
        <location evidence="1 6">Cytoplasm</location>
        <location evidence="1 6">Nucleoid</location>
    </subcellularLocation>
</comment>
<dbReference type="Proteomes" id="UP000034410">
    <property type="component" value="Chromosome"/>
</dbReference>
<dbReference type="InterPro" id="IPR007476">
    <property type="entry name" value="RdgC"/>
</dbReference>
<evidence type="ECO:0000256" key="2">
    <source>
        <dbReference type="ARBA" id="ARBA00008657"/>
    </source>
</evidence>
<organism evidence="7 8">
    <name type="scientific">Sedimenticola thiotaurini</name>
    <dbReference type="NCBI Taxonomy" id="1543721"/>
    <lineage>
        <taxon>Bacteria</taxon>
        <taxon>Pseudomonadati</taxon>
        <taxon>Pseudomonadota</taxon>
        <taxon>Gammaproteobacteria</taxon>
        <taxon>Chromatiales</taxon>
        <taxon>Sedimenticolaceae</taxon>
        <taxon>Sedimenticola</taxon>
    </lineage>
</organism>
<accession>A0A0F7JVY0</accession>
<evidence type="ECO:0000256" key="4">
    <source>
        <dbReference type="ARBA" id="ARBA00022490"/>
    </source>
</evidence>
<dbReference type="PATRIC" id="fig|1543721.4.peg.709"/>
<comment type="similarity">
    <text evidence="2 6">Belongs to the RdgC family.</text>
</comment>
<dbReference type="KEGG" id="seds:AAY24_03380"/>